<comment type="caution">
    <text evidence="4">The sequence shown here is derived from an EMBL/GenBank/DDBJ whole genome shotgun (WGS) entry which is preliminary data.</text>
</comment>
<feature type="region of interest" description="Disordered" evidence="1">
    <location>
        <begin position="156"/>
        <end position="194"/>
    </location>
</feature>
<dbReference type="Proteomes" id="UP001378960">
    <property type="component" value="Unassembled WGS sequence"/>
</dbReference>
<feature type="signal peptide" evidence="2">
    <location>
        <begin position="1"/>
        <end position="18"/>
    </location>
</feature>
<dbReference type="EMBL" id="BTGB01000003">
    <property type="protein sequence ID" value="GMM45798.1"/>
    <property type="molecule type" value="Genomic_DNA"/>
</dbReference>
<feature type="compositionally biased region" description="Low complexity" evidence="1">
    <location>
        <begin position="156"/>
        <end position="189"/>
    </location>
</feature>
<dbReference type="Pfam" id="PF25484">
    <property type="entry name" value="DUF7907"/>
    <property type="match status" value="1"/>
</dbReference>
<gene>
    <name evidence="4" type="ORF">DAPK24_023730</name>
</gene>
<evidence type="ECO:0000313" key="5">
    <source>
        <dbReference type="Proteomes" id="UP001378960"/>
    </source>
</evidence>
<evidence type="ECO:0000256" key="2">
    <source>
        <dbReference type="SAM" id="SignalP"/>
    </source>
</evidence>
<feature type="chain" id="PRO_5043461866" description="DUF7907 domain-containing protein" evidence="2">
    <location>
        <begin position="19"/>
        <end position="215"/>
    </location>
</feature>
<feature type="domain" description="DUF7907" evidence="3">
    <location>
        <begin position="23"/>
        <end position="151"/>
    </location>
</feature>
<keyword evidence="5" id="KW-1185">Reference proteome</keyword>
<accession>A0AAV5R2M8</accession>
<sequence>MLFKNSLIIAASAAVATAAEDVYLVIKSDNSTLNGNTLGFNHEGAGINYAFLGTAPQSEPLSYDADAETLLGTSTIPQTFDVSKYVAITVAGTNSKYSFADDNTLLVNGTAGNFYACMNTNDPYNYSQSGYELMYYKEDAPSDCISVDVQRAVSNNGTGSSSSVAPSTSVLPSTTLSSSSSESPIPTTTDAPNGANQFAPAGALVAAAGIAAALL</sequence>
<evidence type="ECO:0000259" key="3">
    <source>
        <dbReference type="Pfam" id="PF25484"/>
    </source>
</evidence>
<protein>
    <recommendedName>
        <fullName evidence="3">DUF7907 domain-containing protein</fullName>
    </recommendedName>
</protein>
<name>A0AAV5R2M8_PICKL</name>
<reference evidence="4 5" key="1">
    <citation type="journal article" date="2023" name="Elife">
        <title>Identification of key yeast species and microbe-microbe interactions impacting larval growth of Drosophila in the wild.</title>
        <authorList>
            <person name="Mure A."/>
            <person name="Sugiura Y."/>
            <person name="Maeda R."/>
            <person name="Honda K."/>
            <person name="Sakurai N."/>
            <person name="Takahashi Y."/>
            <person name="Watada M."/>
            <person name="Katoh T."/>
            <person name="Gotoh A."/>
            <person name="Gotoh Y."/>
            <person name="Taniguchi I."/>
            <person name="Nakamura K."/>
            <person name="Hayashi T."/>
            <person name="Katayama T."/>
            <person name="Uemura T."/>
            <person name="Hattori Y."/>
        </authorList>
    </citation>
    <scope>NUCLEOTIDE SEQUENCE [LARGE SCALE GENOMIC DNA]</scope>
    <source>
        <strain evidence="4 5">PK-24</strain>
    </source>
</reference>
<evidence type="ECO:0000256" key="1">
    <source>
        <dbReference type="SAM" id="MobiDB-lite"/>
    </source>
</evidence>
<keyword evidence="2" id="KW-0732">Signal</keyword>
<evidence type="ECO:0000313" key="4">
    <source>
        <dbReference type="EMBL" id="GMM45798.1"/>
    </source>
</evidence>
<dbReference type="InterPro" id="IPR057229">
    <property type="entry name" value="DUF7907"/>
</dbReference>
<proteinExistence type="predicted"/>
<organism evidence="4 5">
    <name type="scientific">Pichia kluyveri</name>
    <name type="common">Yeast</name>
    <dbReference type="NCBI Taxonomy" id="36015"/>
    <lineage>
        <taxon>Eukaryota</taxon>
        <taxon>Fungi</taxon>
        <taxon>Dikarya</taxon>
        <taxon>Ascomycota</taxon>
        <taxon>Saccharomycotina</taxon>
        <taxon>Pichiomycetes</taxon>
        <taxon>Pichiales</taxon>
        <taxon>Pichiaceae</taxon>
        <taxon>Pichia</taxon>
    </lineage>
</organism>
<dbReference type="AlphaFoldDB" id="A0AAV5R2M8"/>